<comment type="catalytic activity">
    <reaction evidence="1">
        <text>ATP + protein L-histidine = ADP + protein N-phospho-L-histidine.</text>
        <dbReference type="EC" id="2.7.13.3"/>
    </reaction>
</comment>
<evidence type="ECO:0000256" key="3">
    <source>
        <dbReference type="ARBA" id="ARBA00022553"/>
    </source>
</evidence>
<comment type="caution">
    <text evidence="8">The sequence shown here is derived from an EMBL/GenBank/DDBJ whole genome shotgun (WGS) entry which is preliminary data.</text>
</comment>
<dbReference type="PRINTS" id="PR00344">
    <property type="entry name" value="BCTRLSENSOR"/>
</dbReference>
<dbReference type="InterPro" id="IPR005467">
    <property type="entry name" value="His_kinase_dom"/>
</dbReference>
<organism evidence="8 9">
    <name type="scientific">Fulvimarina pelagi HTCC2506</name>
    <dbReference type="NCBI Taxonomy" id="314231"/>
    <lineage>
        <taxon>Bacteria</taxon>
        <taxon>Pseudomonadati</taxon>
        <taxon>Pseudomonadota</taxon>
        <taxon>Alphaproteobacteria</taxon>
        <taxon>Hyphomicrobiales</taxon>
        <taxon>Aurantimonadaceae</taxon>
        <taxon>Fulvimarina</taxon>
    </lineage>
</organism>
<keyword evidence="3" id="KW-0597">Phosphoprotein</keyword>
<dbReference type="Gene3D" id="1.10.287.130">
    <property type="match status" value="1"/>
</dbReference>
<keyword evidence="5 8" id="KW-0418">Kinase</keyword>
<dbReference type="InterPro" id="IPR004358">
    <property type="entry name" value="Sig_transdc_His_kin-like_C"/>
</dbReference>
<reference evidence="8 9" key="1">
    <citation type="journal article" date="2010" name="J. Bacteriol.">
        <title>Genome sequence of Fulvimarina pelagi HTCC2506T, a Mn(II)-oxidizing alphaproteobacterium possessing an aerobic anoxygenic photosynthetic gene cluster and Xanthorhodopsin.</title>
        <authorList>
            <person name="Kang I."/>
            <person name="Oh H.M."/>
            <person name="Lim S.I."/>
            <person name="Ferriera S."/>
            <person name="Giovannoni S.J."/>
            <person name="Cho J.C."/>
        </authorList>
    </citation>
    <scope>NUCLEOTIDE SEQUENCE [LARGE SCALE GENOMIC DNA]</scope>
    <source>
        <strain evidence="8 9">HTCC2506</strain>
    </source>
</reference>
<evidence type="ECO:0000256" key="5">
    <source>
        <dbReference type="ARBA" id="ARBA00022777"/>
    </source>
</evidence>
<feature type="compositionally biased region" description="Low complexity" evidence="6">
    <location>
        <begin position="1"/>
        <end position="11"/>
    </location>
</feature>
<dbReference type="HOGENOM" id="CLU_556381_0_0_5"/>
<dbReference type="Proteomes" id="UP000004310">
    <property type="component" value="Unassembled WGS sequence"/>
</dbReference>
<evidence type="ECO:0000259" key="7">
    <source>
        <dbReference type="PROSITE" id="PS50109"/>
    </source>
</evidence>
<dbReference type="STRING" id="217511.GCA_001463845_01143"/>
<evidence type="ECO:0000256" key="4">
    <source>
        <dbReference type="ARBA" id="ARBA00022679"/>
    </source>
</evidence>
<keyword evidence="4" id="KW-0808">Transferase</keyword>
<dbReference type="Gene3D" id="3.30.565.10">
    <property type="entry name" value="Histidine kinase-like ATPase, C-terminal domain"/>
    <property type="match status" value="1"/>
</dbReference>
<dbReference type="InterPro" id="IPR036890">
    <property type="entry name" value="HATPase_C_sf"/>
</dbReference>
<evidence type="ECO:0000256" key="1">
    <source>
        <dbReference type="ARBA" id="ARBA00000085"/>
    </source>
</evidence>
<dbReference type="eggNOG" id="COG2205">
    <property type="taxonomic scope" value="Bacteria"/>
</dbReference>
<dbReference type="CDD" id="cd00082">
    <property type="entry name" value="HisKA"/>
    <property type="match status" value="1"/>
</dbReference>
<dbReference type="InterPro" id="IPR003661">
    <property type="entry name" value="HisK_dim/P_dom"/>
</dbReference>
<evidence type="ECO:0000256" key="2">
    <source>
        <dbReference type="ARBA" id="ARBA00012438"/>
    </source>
</evidence>
<dbReference type="SUPFAM" id="SSF47384">
    <property type="entry name" value="Homodimeric domain of signal transducing histidine kinase"/>
    <property type="match status" value="1"/>
</dbReference>
<dbReference type="EMBL" id="AATP01000006">
    <property type="protein sequence ID" value="EAU40629.1"/>
    <property type="molecule type" value="Genomic_DNA"/>
</dbReference>
<evidence type="ECO:0000313" key="9">
    <source>
        <dbReference type="Proteomes" id="UP000004310"/>
    </source>
</evidence>
<dbReference type="SUPFAM" id="SSF55874">
    <property type="entry name" value="ATPase domain of HSP90 chaperone/DNA topoisomerase II/histidine kinase"/>
    <property type="match status" value="1"/>
</dbReference>
<feature type="region of interest" description="Disordered" evidence="6">
    <location>
        <begin position="1"/>
        <end position="25"/>
    </location>
</feature>
<proteinExistence type="predicted"/>
<dbReference type="Pfam" id="PF02518">
    <property type="entry name" value="HATPase_c"/>
    <property type="match status" value="1"/>
</dbReference>
<dbReference type="CDD" id="cd16922">
    <property type="entry name" value="HATPase_EvgS-ArcB-TorS-like"/>
    <property type="match status" value="1"/>
</dbReference>
<dbReference type="PROSITE" id="PS50109">
    <property type="entry name" value="HIS_KIN"/>
    <property type="match status" value="1"/>
</dbReference>
<evidence type="ECO:0000313" key="8">
    <source>
        <dbReference type="EMBL" id="EAU40629.1"/>
    </source>
</evidence>
<name>Q0G0G4_9HYPH</name>
<dbReference type="EC" id="2.7.13.3" evidence="2"/>
<keyword evidence="9" id="KW-1185">Reference proteome</keyword>
<dbReference type="SMART" id="SM00387">
    <property type="entry name" value="HATPase_c"/>
    <property type="match status" value="1"/>
</dbReference>
<protein>
    <recommendedName>
        <fullName evidence="2">histidine kinase</fullName>
        <ecNumber evidence="2">2.7.13.3</ecNumber>
    </recommendedName>
</protein>
<dbReference type="InterPro" id="IPR036097">
    <property type="entry name" value="HisK_dim/P_sf"/>
</dbReference>
<evidence type="ECO:0000256" key="6">
    <source>
        <dbReference type="SAM" id="MobiDB-lite"/>
    </source>
</evidence>
<dbReference type="AlphaFoldDB" id="Q0G0G4"/>
<dbReference type="Pfam" id="PF00512">
    <property type="entry name" value="HisKA"/>
    <property type="match status" value="1"/>
</dbReference>
<feature type="domain" description="Histidine kinase" evidence="7">
    <location>
        <begin position="237"/>
        <end position="456"/>
    </location>
</feature>
<accession>Q0G0G4</accession>
<sequence>MVFLASEAATGSGSGSRSREGHAYQPFSSAPARGSLLGFKRSHLTGGLLSGALVASVATPVMAAADMSGAIVAMPLFLAGIAVAAASLLGGSNVTDGTEATSIKLSAAHPTADAALPLADLFGAAAYVVSSAGCIMKGNRAGEVLSDEIGTHAGPPVLFDLLDSASRATAMAALREHTSHPVTVRLKNDETRLLHVLTLDGETNVLTVLRPVAGDAKGANQLAEPEPGRLSEAMLATVSHELRTPLNAIIGFSGILENELFGALNSDKQREYVGLIQSSGRHLLSVVNDILDVSKIEAGAYQLHCEHFLLDEVVEEASAMVRCQADQKGVSIEIACPPGGTTIHGDRRALNHMLVNLLANAVKFTDAGTVTLSWERAGRDLRLNVADTGIGIPADQIGKLGKPFVQASCGMSRRYEGTGLGLAYVRGMCELHGGAMTIESTEGEGTRVMLDMPLVPRQATTIEDKNIVALNHARHSKNTGVTDTPQRRTA</sequence>
<gene>
    <name evidence="8" type="ORF">FP2506_02844</name>
</gene>
<dbReference type="InterPro" id="IPR003594">
    <property type="entry name" value="HATPase_dom"/>
</dbReference>
<dbReference type="GO" id="GO:0000155">
    <property type="term" value="F:phosphorelay sensor kinase activity"/>
    <property type="evidence" value="ECO:0007669"/>
    <property type="project" value="InterPro"/>
</dbReference>
<dbReference type="SMART" id="SM00388">
    <property type="entry name" value="HisKA"/>
    <property type="match status" value="1"/>
</dbReference>
<dbReference type="PANTHER" id="PTHR43047">
    <property type="entry name" value="TWO-COMPONENT HISTIDINE PROTEIN KINASE"/>
    <property type="match status" value="1"/>
</dbReference>